<feature type="chain" id="PRO_5004291039" description="Secreted protein" evidence="1">
    <location>
        <begin position="26"/>
        <end position="250"/>
    </location>
</feature>
<protein>
    <recommendedName>
        <fullName evidence="4">Secreted protein</fullName>
    </recommendedName>
</protein>
<organism evidence="2 3">
    <name type="scientific">Neurospora crassa (strain ATCC 24698 / 74-OR23-1A / CBS 708.71 / DSM 1257 / FGSC 987)</name>
    <dbReference type="NCBI Taxonomy" id="367110"/>
    <lineage>
        <taxon>Eukaryota</taxon>
        <taxon>Fungi</taxon>
        <taxon>Dikarya</taxon>
        <taxon>Ascomycota</taxon>
        <taxon>Pezizomycotina</taxon>
        <taxon>Sordariomycetes</taxon>
        <taxon>Sordariomycetidae</taxon>
        <taxon>Sordariales</taxon>
        <taxon>Sordariaceae</taxon>
        <taxon>Neurospora</taxon>
    </lineage>
</organism>
<feature type="signal peptide" evidence="1">
    <location>
        <begin position="1"/>
        <end position="25"/>
    </location>
</feature>
<gene>
    <name evidence="2" type="ORF">NCU05892</name>
</gene>
<dbReference type="VEuPathDB" id="FungiDB:NCU05892"/>
<dbReference type="EMBL" id="CM002242">
    <property type="protein sequence ID" value="EAA30647.1"/>
    <property type="molecule type" value="Genomic_DNA"/>
</dbReference>
<proteinExistence type="predicted"/>
<evidence type="ECO:0000313" key="3">
    <source>
        <dbReference type="Proteomes" id="UP000001805"/>
    </source>
</evidence>
<dbReference type="PaxDb" id="5141-EFNCRP00000005657"/>
<evidence type="ECO:0000256" key="1">
    <source>
        <dbReference type="SAM" id="SignalP"/>
    </source>
</evidence>
<keyword evidence="3" id="KW-1185">Reference proteome</keyword>
<sequence>MSKQIASWTFNVIAAVSWLWSRSMANQRNPRFPCGHESSSIVSHLAPIWSFVLGFGPRLRHPVSLKRSRFERVVSEFGPKRLEHRCIADPFLVADSPWCLTAAVDSVISSCRLLGLPCASVPAAYPTSHQVEVWQERDSMSTHQHARIMSKSHFHAQCGGCVTLTLEIVFPVMKVEVVDWWFLFHFSGVCWVFALSSSLHMGQALVLVNEVPGLVTRITLLGTRPWGIGWPTRRHVPARPYQFAWQSSEL</sequence>
<dbReference type="RefSeq" id="XP_959883.1">
    <property type="nucleotide sequence ID" value="XM_954790.1"/>
</dbReference>
<evidence type="ECO:0000313" key="2">
    <source>
        <dbReference type="EMBL" id="EAA30647.1"/>
    </source>
</evidence>
<accession>Q7S516</accession>
<dbReference type="Proteomes" id="UP000001805">
    <property type="component" value="Chromosome 7, Linkage Group VII"/>
</dbReference>
<dbReference type="AlphaFoldDB" id="Q7S516"/>
<keyword evidence="1" id="KW-0732">Signal</keyword>
<dbReference type="KEGG" id="ncr:NCU05892"/>
<dbReference type="InParanoid" id="Q7S516"/>
<evidence type="ECO:0008006" key="4">
    <source>
        <dbReference type="Google" id="ProtNLM"/>
    </source>
</evidence>
<dbReference type="HOGENOM" id="CLU_1230246_0_0_1"/>
<name>Q7S516_NEUCR</name>
<reference evidence="2 3" key="1">
    <citation type="journal article" date="2003" name="Nature">
        <title>The genome sequence of the filamentous fungus Neurospora crassa.</title>
        <authorList>
            <person name="Galagan J.E."/>
            <person name="Calvo S.E."/>
            <person name="Borkovich K.A."/>
            <person name="Selker E.U."/>
            <person name="Read N.D."/>
            <person name="Jaffe D."/>
            <person name="FitzHugh W."/>
            <person name="Ma L.J."/>
            <person name="Smirnov S."/>
            <person name="Purcell S."/>
            <person name="Rehman B."/>
            <person name="Elkins T."/>
            <person name="Engels R."/>
            <person name="Wang S."/>
            <person name="Nielsen C.B."/>
            <person name="Butler J."/>
            <person name="Endrizzi M."/>
            <person name="Qui D."/>
            <person name="Ianakiev P."/>
            <person name="Bell-Pedersen D."/>
            <person name="Nelson M.A."/>
            <person name="Werner-Washburne M."/>
            <person name="Selitrennikoff C.P."/>
            <person name="Kinsey J.A."/>
            <person name="Braun E.L."/>
            <person name="Zelter A."/>
            <person name="Schulte U."/>
            <person name="Kothe G.O."/>
            <person name="Jedd G."/>
            <person name="Mewes W."/>
            <person name="Staben C."/>
            <person name="Marcotte E."/>
            <person name="Greenberg D."/>
            <person name="Roy A."/>
            <person name="Foley K."/>
            <person name="Naylor J."/>
            <person name="Stange-Thomann N."/>
            <person name="Barrett R."/>
            <person name="Gnerre S."/>
            <person name="Kamal M."/>
            <person name="Kamvysselis M."/>
            <person name="Mauceli E."/>
            <person name="Bielke C."/>
            <person name="Rudd S."/>
            <person name="Frishman D."/>
            <person name="Krystofova S."/>
            <person name="Rasmussen C."/>
            <person name="Metzenberg R.L."/>
            <person name="Perkins D.D."/>
            <person name="Kroken S."/>
            <person name="Cogoni C."/>
            <person name="Macino G."/>
            <person name="Catcheside D."/>
            <person name="Li W."/>
            <person name="Pratt R.J."/>
            <person name="Osmani S.A."/>
            <person name="DeSouza C.P."/>
            <person name="Glass L."/>
            <person name="Orbach M.J."/>
            <person name="Berglund J.A."/>
            <person name="Voelker R."/>
            <person name="Yarden O."/>
            <person name="Plamann M."/>
            <person name="Seiler S."/>
            <person name="Dunlap J."/>
            <person name="Radford A."/>
            <person name="Aramayo R."/>
            <person name="Natvig D.O."/>
            <person name="Alex L.A."/>
            <person name="Mannhaupt G."/>
            <person name="Ebbole D.J."/>
            <person name="Freitag M."/>
            <person name="Paulsen I."/>
            <person name="Sachs M.S."/>
            <person name="Lander E.S."/>
            <person name="Nusbaum C."/>
            <person name="Birren B."/>
        </authorList>
    </citation>
    <scope>NUCLEOTIDE SEQUENCE [LARGE SCALE GENOMIC DNA]</scope>
    <source>
        <strain evidence="3">ATCC 24698 / 74-OR23-1A / CBS 708.71 / DSM 1257 / FGSC 987</strain>
    </source>
</reference>
<dbReference type="GeneID" id="3875989"/>